<dbReference type="AlphaFoldDB" id="A0A6S6T0I6"/>
<proteinExistence type="predicted"/>
<organism evidence="1">
    <name type="scientific">uncultured Thiotrichaceae bacterium</name>
    <dbReference type="NCBI Taxonomy" id="298394"/>
    <lineage>
        <taxon>Bacteria</taxon>
        <taxon>Pseudomonadati</taxon>
        <taxon>Pseudomonadota</taxon>
        <taxon>Gammaproteobacteria</taxon>
        <taxon>Thiotrichales</taxon>
        <taxon>Thiotrichaceae</taxon>
        <taxon>environmental samples</taxon>
    </lineage>
</organism>
<gene>
    <name evidence="1" type="ORF">HELGO_WM35440</name>
</gene>
<protein>
    <submittedName>
        <fullName evidence="1">Uncharacterized protein</fullName>
    </submittedName>
</protein>
<name>A0A6S6T0I6_9GAMM</name>
<feature type="non-terminal residue" evidence="1">
    <location>
        <position position="1"/>
    </location>
</feature>
<sequence length="366" mass="42331">SILLIFMTALLSNVMKQRRKDRVLKEMQDFHITMQVDGDKQVWGKMQIYSNGLELQYSNMHRNSAGELTSSYIMHQDDIDRIGLFYRFHNELSLKNQARRKKEVEGTINPSIYSRTKRILRNLINAFNDAINEALGAFLSRMKGHNSAVAQQDTYLRKVGISALGLVGNVYDPIFERFINKRVVIVVQGEKDKQNYSGFLKEYSPSWLSLLDCRIRQKDTLNITDIQRVRMQRNIDIEITLLENNGKVILDVTVQNFGIHALKVIAIRDASNYYKEINRTLNREDSLSLRLDNLPDAETQQVNTDKLPMTFSMIAPERQTEQPTLDTAIYQEFLPDLTLVFYTERVADIYIPRSLGVLRNSADVEE</sequence>
<reference evidence="1" key="1">
    <citation type="submission" date="2020-01" db="EMBL/GenBank/DDBJ databases">
        <authorList>
            <person name="Meier V. D."/>
            <person name="Meier V D."/>
        </authorList>
    </citation>
    <scope>NUCLEOTIDE SEQUENCE</scope>
    <source>
        <strain evidence="1">HLG_WM_MAG_07</strain>
    </source>
</reference>
<accession>A0A6S6T0I6</accession>
<evidence type="ECO:0000313" key="1">
    <source>
        <dbReference type="EMBL" id="CAA6810345.1"/>
    </source>
</evidence>
<dbReference type="EMBL" id="CACVAY010000043">
    <property type="protein sequence ID" value="CAA6810345.1"/>
    <property type="molecule type" value="Genomic_DNA"/>
</dbReference>